<organism evidence="2 3">
    <name type="scientific">Hymenobacter setariae</name>
    <dbReference type="NCBI Taxonomy" id="2594794"/>
    <lineage>
        <taxon>Bacteria</taxon>
        <taxon>Pseudomonadati</taxon>
        <taxon>Bacteroidota</taxon>
        <taxon>Cytophagia</taxon>
        <taxon>Cytophagales</taxon>
        <taxon>Hymenobacteraceae</taxon>
        <taxon>Hymenobacter</taxon>
    </lineage>
</organism>
<reference evidence="2 3" key="1">
    <citation type="submission" date="2019-07" db="EMBL/GenBank/DDBJ databases">
        <title>Hymenobacter sp. straun FUR1 Genome sequencing and assembly.</title>
        <authorList>
            <person name="Chhetri G."/>
        </authorList>
    </citation>
    <scope>NUCLEOTIDE SEQUENCE [LARGE SCALE GENOMIC DNA]</scope>
    <source>
        <strain evidence="2 3">Fur1</strain>
    </source>
</reference>
<protein>
    <submittedName>
        <fullName evidence="2">DUF4166 domain-containing protein</fullName>
    </submittedName>
</protein>
<feature type="domain" description="DUF4166" evidence="1">
    <location>
        <begin position="16"/>
        <end position="201"/>
    </location>
</feature>
<dbReference type="AlphaFoldDB" id="A0A558BMK9"/>
<gene>
    <name evidence="2" type="ORF">FNT36_21480</name>
</gene>
<dbReference type="OrthoDB" id="2448833at2"/>
<dbReference type="Pfam" id="PF13761">
    <property type="entry name" value="DUF4166"/>
    <property type="match status" value="1"/>
</dbReference>
<dbReference type="InterPro" id="IPR025311">
    <property type="entry name" value="DUF4166"/>
</dbReference>
<evidence type="ECO:0000313" key="2">
    <source>
        <dbReference type="EMBL" id="TVT37746.1"/>
    </source>
</evidence>
<evidence type="ECO:0000259" key="1">
    <source>
        <dbReference type="Pfam" id="PF13761"/>
    </source>
</evidence>
<accession>A0A558BMK9</accession>
<name>A0A558BMK9_9BACT</name>
<dbReference type="EMBL" id="VMRJ01000006">
    <property type="protein sequence ID" value="TVT37746.1"/>
    <property type="molecule type" value="Genomic_DNA"/>
</dbReference>
<dbReference type="Proteomes" id="UP000317624">
    <property type="component" value="Unassembled WGS sequence"/>
</dbReference>
<proteinExistence type="predicted"/>
<evidence type="ECO:0000313" key="3">
    <source>
        <dbReference type="Proteomes" id="UP000317624"/>
    </source>
</evidence>
<comment type="caution">
    <text evidence="2">The sequence shown here is derived from an EMBL/GenBank/DDBJ whole genome shotgun (WGS) entry which is preliminary data.</text>
</comment>
<dbReference type="RefSeq" id="WP_144851984.1">
    <property type="nucleotide sequence ID" value="NZ_VMRJ01000006.1"/>
</dbReference>
<keyword evidence="3" id="KW-1185">Reference proteome</keyword>
<sequence length="226" mass="26348">MPSIYQQQLGADFAKLHPRIQERLAFSSHDNRAFVGEGTMAQVWHGPFYTQPFLRVGLLRNIMFPEAGRDIPFRIENYAYRDPMGRETVTWIRRFSFPRHVRCFDATMIRSTSRNCIVDYLGTHQHLAVDIDLAVTERGGLRLRSGEQRFYEGPLNFRFPMLLSGLAEVEEWYDDAADCYRIQVEVRNKVFGKLFGYHGSFQPAWRELAPADIPTYALPVRHESRE</sequence>